<keyword evidence="2" id="KW-1185">Reference proteome</keyword>
<proteinExistence type="predicted"/>
<evidence type="ECO:0000313" key="3">
    <source>
        <dbReference type="WBParaSite" id="nRc.2.0.1.t02204-RA"/>
    </source>
</evidence>
<evidence type="ECO:0000256" key="1">
    <source>
        <dbReference type="SAM" id="MobiDB-lite"/>
    </source>
</evidence>
<feature type="region of interest" description="Disordered" evidence="1">
    <location>
        <begin position="1"/>
        <end position="22"/>
    </location>
</feature>
<name>A0A915HKK8_ROMCU</name>
<accession>A0A915HKK8</accession>
<organism evidence="2 3">
    <name type="scientific">Romanomermis culicivorax</name>
    <name type="common">Nematode worm</name>
    <dbReference type="NCBI Taxonomy" id="13658"/>
    <lineage>
        <taxon>Eukaryota</taxon>
        <taxon>Metazoa</taxon>
        <taxon>Ecdysozoa</taxon>
        <taxon>Nematoda</taxon>
        <taxon>Enoplea</taxon>
        <taxon>Dorylaimia</taxon>
        <taxon>Mermithida</taxon>
        <taxon>Mermithoidea</taxon>
        <taxon>Mermithidae</taxon>
        <taxon>Romanomermis</taxon>
    </lineage>
</organism>
<sequence length="22" mass="2466">MESFGNALRSKRRNSVPGCRLS</sequence>
<dbReference type="Proteomes" id="UP000887565">
    <property type="component" value="Unplaced"/>
</dbReference>
<evidence type="ECO:0000313" key="2">
    <source>
        <dbReference type="Proteomes" id="UP000887565"/>
    </source>
</evidence>
<dbReference type="WBParaSite" id="nRc.2.0.1.t02204-RA">
    <property type="protein sequence ID" value="nRc.2.0.1.t02204-RA"/>
    <property type="gene ID" value="nRc.2.0.1.g02204"/>
</dbReference>
<dbReference type="AlphaFoldDB" id="A0A915HKK8"/>
<reference evidence="3" key="1">
    <citation type="submission" date="2022-11" db="UniProtKB">
        <authorList>
            <consortium name="WormBaseParasite"/>
        </authorList>
    </citation>
    <scope>IDENTIFICATION</scope>
</reference>
<protein>
    <submittedName>
        <fullName evidence="3">Uncharacterized protein</fullName>
    </submittedName>
</protein>